<dbReference type="EMBL" id="MTYI01000005">
    <property type="protein sequence ID" value="PNP59789.1"/>
    <property type="molecule type" value="Genomic_DNA"/>
</dbReference>
<evidence type="ECO:0000313" key="2">
    <source>
        <dbReference type="Proteomes" id="UP000236290"/>
    </source>
</evidence>
<reference evidence="1 2" key="1">
    <citation type="submission" date="2017-02" db="EMBL/GenBank/DDBJ databases">
        <title>Genomes of Trichoderma spp. with biocontrol activity.</title>
        <authorList>
            <person name="Gardiner D."/>
            <person name="Kazan K."/>
            <person name="Vos C."/>
            <person name="Harvey P."/>
        </authorList>
    </citation>
    <scope>NUCLEOTIDE SEQUENCE [LARGE SCALE GENOMIC DNA]</scope>
    <source>
        <strain evidence="1 2">Tr1</strain>
    </source>
</reference>
<dbReference type="Proteomes" id="UP000236290">
    <property type="component" value="Unassembled WGS sequence"/>
</dbReference>
<dbReference type="AlphaFoldDB" id="A0A2K0UPU4"/>
<evidence type="ECO:0008006" key="3">
    <source>
        <dbReference type="Google" id="ProtNLM"/>
    </source>
</evidence>
<sequence>MNRIKIQLAPTRRKWITDILKDEADRPSRIRIKMQSYIHSFIQHAYEVLSPILTSSKIPIFIKDINHPWVNENLQWLENRDDPFKELCDPNSEIYRGVDGRVCPSDLFNRLEIDNNKCGVNRTPWRNAQERLREMRDCPMALNSVKHFYVDIYVSSGEYGTSYDSPNPGDDVPELFADVLTLMHNLERIDWGIPAESADYFERVFSARNLSLPSVIHLVPRHSSFYLIPMCPNLQGLEARASRNTQKSFIESTSKVPSIRSLKFGARYGWSEALLSDLLRAMPNLVSLSLEGTIGAGRYSDERFHYVKVEEEKLQMVKNNLNLEPDDIAIIKRPNDPYLKVSSQEQDSSS</sequence>
<protein>
    <recommendedName>
        <fullName evidence="3">F-box domain-containing protein</fullName>
    </recommendedName>
</protein>
<comment type="caution">
    <text evidence="1">The sequence shown here is derived from an EMBL/GenBank/DDBJ whole genome shotgun (WGS) entry which is preliminary data.</text>
</comment>
<organism evidence="1 2">
    <name type="scientific">Trichoderma harzianum</name>
    <name type="common">Hypocrea lixii</name>
    <dbReference type="NCBI Taxonomy" id="5544"/>
    <lineage>
        <taxon>Eukaryota</taxon>
        <taxon>Fungi</taxon>
        <taxon>Dikarya</taxon>
        <taxon>Ascomycota</taxon>
        <taxon>Pezizomycotina</taxon>
        <taxon>Sordariomycetes</taxon>
        <taxon>Hypocreomycetidae</taxon>
        <taxon>Hypocreales</taxon>
        <taxon>Hypocreaceae</taxon>
        <taxon>Trichoderma</taxon>
    </lineage>
</organism>
<dbReference type="OrthoDB" id="3636801at2759"/>
<name>A0A2K0UPU4_TRIHA</name>
<accession>A0A2K0UPU4</accession>
<evidence type="ECO:0000313" key="1">
    <source>
        <dbReference type="EMBL" id="PNP59789.1"/>
    </source>
</evidence>
<proteinExistence type="predicted"/>
<gene>
    <name evidence="1" type="ORF">THARTR1_00668</name>
</gene>